<dbReference type="CDD" id="cd00075">
    <property type="entry name" value="HATPase"/>
    <property type="match status" value="1"/>
</dbReference>
<evidence type="ECO:0000256" key="12">
    <source>
        <dbReference type="SAM" id="Phobius"/>
    </source>
</evidence>
<dbReference type="Gene3D" id="3.30.565.10">
    <property type="entry name" value="Histidine kinase-like ATPase, C-terminal domain"/>
    <property type="match status" value="1"/>
</dbReference>
<evidence type="ECO:0000256" key="10">
    <source>
        <dbReference type="ARBA" id="ARBA00023136"/>
    </source>
</evidence>
<proteinExistence type="predicted"/>
<gene>
    <name evidence="15" type="ORF">DY023_08295</name>
</gene>
<keyword evidence="7 15" id="KW-0418">Kinase</keyword>
<dbReference type="Gene3D" id="1.10.287.130">
    <property type="match status" value="1"/>
</dbReference>
<keyword evidence="6 12" id="KW-0812">Transmembrane</keyword>
<dbReference type="Gene3D" id="6.10.340.10">
    <property type="match status" value="1"/>
</dbReference>
<keyword evidence="4" id="KW-0597">Phosphoprotein</keyword>
<evidence type="ECO:0000256" key="4">
    <source>
        <dbReference type="ARBA" id="ARBA00022553"/>
    </source>
</evidence>
<evidence type="ECO:0000313" key="15">
    <source>
        <dbReference type="EMBL" id="REJ05927.1"/>
    </source>
</evidence>
<dbReference type="Pfam" id="PF00672">
    <property type="entry name" value="HAMP"/>
    <property type="match status" value="1"/>
</dbReference>
<dbReference type="CDD" id="cd06225">
    <property type="entry name" value="HAMP"/>
    <property type="match status" value="1"/>
</dbReference>
<dbReference type="InterPro" id="IPR003594">
    <property type="entry name" value="HATPase_dom"/>
</dbReference>
<dbReference type="InterPro" id="IPR005467">
    <property type="entry name" value="His_kinase_dom"/>
</dbReference>
<dbReference type="InterPro" id="IPR050428">
    <property type="entry name" value="TCS_sensor_his_kinase"/>
</dbReference>
<dbReference type="SUPFAM" id="SSF47384">
    <property type="entry name" value="Homodimeric domain of signal transducing histidine kinase"/>
    <property type="match status" value="1"/>
</dbReference>
<dbReference type="GO" id="GO:0005886">
    <property type="term" value="C:plasma membrane"/>
    <property type="evidence" value="ECO:0007669"/>
    <property type="project" value="UniProtKB-SubCell"/>
</dbReference>
<dbReference type="SMART" id="SM00304">
    <property type="entry name" value="HAMP"/>
    <property type="match status" value="1"/>
</dbReference>
<name>A0A371NUB7_9MICO</name>
<dbReference type="EMBL" id="QUAB01000039">
    <property type="protein sequence ID" value="REJ05927.1"/>
    <property type="molecule type" value="Genomic_DNA"/>
</dbReference>
<dbReference type="SMART" id="SM00388">
    <property type="entry name" value="HisKA"/>
    <property type="match status" value="1"/>
</dbReference>
<feature type="region of interest" description="Disordered" evidence="11">
    <location>
        <begin position="81"/>
        <end position="116"/>
    </location>
</feature>
<feature type="transmembrane region" description="Helical" evidence="12">
    <location>
        <begin position="159"/>
        <end position="184"/>
    </location>
</feature>
<dbReference type="PRINTS" id="PR00344">
    <property type="entry name" value="BCTRLSENSOR"/>
</dbReference>
<dbReference type="Proteomes" id="UP000262172">
    <property type="component" value="Unassembled WGS sequence"/>
</dbReference>
<evidence type="ECO:0000256" key="7">
    <source>
        <dbReference type="ARBA" id="ARBA00022777"/>
    </source>
</evidence>
<dbReference type="PROSITE" id="PS50109">
    <property type="entry name" value="HIS_KIN"/>
    <property type="match status" value="1"/>
</dbReference>
<feature type="domain" description="HAMP" evidence="14">
    <location>
        <begin position="180"/>
        <end position="232"/>
    </location>
</feature>
<evidence type="ECO:0000313" key="16">
    <source>
        <dbReference type="Proteomes" id="UP000262172"/>
    </source>
</evidence>
<feature type="domain" description="Histidine kinase" evidence="13">
    <location>
        <begin position="240"/>
        <end position="447"/>
    </location>
</feature>
<comment type="caution">
    <text evidence="15">The sequence shown here is derived from an EMBL/GenBank/DDBJ whole genome shotgun (WGS) entry which is preliminary data.</text>
</comment>
<dbReference type="InterPro" id="IPR036097">
    <property type="entry name" value="HisK_dim/P_sf"/>
</dbReference>
<keyword evidence="5" id="KW-0808">Transferase</keyword>
<dbReference type="Pfam" id="PF00512">
    <property type="entry name" value="HisKA"/>
    <property type="match status" value="1"/>
</dbReference>
<dbReference type="InterPro" id="IPR004358">
    <property type="entry name" value="Sig_transdc_His_kin-like_C"/>
</dbReference>
<sequence length="447" mass="47323">MTAAKRRLSRSIRARITLGALIVVALALTLGSVVAVRIMEGSLTEGVAVALEQNLKTIAEQVDRDPSAVKDLDGDVLVRLDPAGAEGGQGSDDDDDEDDDETNDDDAAGLPTAAESDPARVVIDGDSYLVASEQTDAGLLTVAQPLEHVDDAVSTATGLLWFAVPLVLVLIGGVLWVVTGRALAPVERLRRQVDGIDATDLDQRLDTGRGDELSALAGTMNGLLDRIQAAQLTQRRFVSDASHELRSPLATMRQHAELAEAHPEATSLEALSDVVLAEGLRMQELVEGLLLLAHLDERRERAVAPVDLDDLVLTEVRRLRGTGITVDAGGIGPGRVIGDQSLLGRVVRNLADNAARHARTRVTIRVMTQAERVLLQVQDDGSGIPQADRARVFDRFVRLDEGRARDEGGSGLGLAIVAEVIRAHGGTVTVTDAADGGALFTVDLPAA</sequence>
<keyword evidence="16" id="KW-1185">Reference proteome</keyword>
<keyword evidence="9" id="KW-0902">Two-component regulatory system</keyword>
<organism evidence="15 16">
    <name type="scientific">Microbacterium bovistercoris</name>
    <dbReference type="NCBI Taxonomy" id="2293570"/>
    <lineage>
        <taxon>Bacteria</taxon>
        <taxon>Bacillati</taxon>
        <taxon>Actinomycetota</taxon>
        <taxon>Actinomycetes</taxon>
        <taxon>Micrococcales</taxon>
        <taxon>Microbacteriaceae</taxon>
        <taxon>Microbacterium</taxon>
    </lineage>
</organism>
<keyword evidence="8 12" id="KW-1133">Transmembrane helix</keyword>
<dbReference type="InterPro" id="IPR036890">
    <property type="entry name" value="HATPase_C_sf"/>
</dbReference>
<dbReference type="InterPro" id="IPR003660">
    <property type="entry name" value="HAMP_dom"/>
</dbReference>
<keyword evidence="10 12" id="KW-0472">Membrane</keyword>
<evidence type="ECO:0000256" key="3">
    <source>
        <dbReference type="ARBA" id="ARBA00012438"/>
    </source>
</evidence>
<dbReference type="PANTHER" id="PTHR45436">
    <property type="entry name" value="SENSOR HISTIDINE KINASE YKOH"/>
    <property type="match status" value="1"/>
</dbReference>
<evidence type="ECO:0000256" key="6">
    <source>
        <dbReference type="ARBA" id="ARBA00022692"/>
    </source>
</evidence>
<dbReference type="RefSeq" id="WP_116241859.1">
    <property type="nucleotide sequence ID" value="NZ_QUAB01000039.1"/>
</dbReference>
<comment type="catalytic activity">
    <reaction evidence="1">
        <text>ATP + protein L-histidine = ADP + protein N-phospho-L-histidine.</text>
        <dbReference type="EC" id="2.7.13.3"/>
    </reaction>
</comment>
<evidence type="ECO:0000259" key="13">
    <source>
        <dbReference type="PROSITE" id="PS50109"/>
    </source>
</evidence>
<dbReference type="SUPFAM" id="SSF55874">
    <property type="entry name" value="ATPase domain of HSP90 chaperone/DNA topoisomerase II/histidine kinase"/>
    <property type="match status" value="1"/>
</dbReference>
<comment type="subcellular location">
    <subcellularLocation>
        <location evidence="2">Cell membrane</location>
    </subcellularLocation>
</comment>
<protein>
    <recommendedName>
        <fullName evidence="3">histidine kinase</fullName>
        <ecNumber evidence="3">2.7.13.3</ecNumber>
    </recommendedName>
</protein>
<dbReference type="PROSITE" id="PS50885">
    <property type="entry name" value="HAMP"/>
    <property type="match status" value="1"/>
</dbReference>
<evidence type="ECO:0000256" key="8">
    <source>
        <dbReference type="ARBA" id="ARBA00022989"/>
    </source>
</evidence>
<dbReference type="AlphaFoldDB" id="A0A371NUB7"/>
<dbReference type="PANTHER" id="PTHR45436:SF5">
    <property type="entry name" value="SENSOR HISTIDINE KINASE TRCS"/>
    <property type="match status" value="1"/>
</dbReference>
<evidence type="ECO:0000256" key="5">
    <source>
        <dbReference type="ARBA" id="ARBA00022679"/>
    </source>
</evidence>
<dbReference type="EC" id="2.7.13.3" evidence="3"/>
<evidence type="ECO:0000259" key="14">
    <source>
        <dbReference type="PROSITE" id="PS50885"/>
    </source>
</evidence>
<dbReference type="InterPro" id="IPR003661">
    <property type="entry name" value="HisK_dim/P_dom"/>
</dbReference>
<reference evidence="15 16" key="1">
    <citation type="submission" date="2018-08" db="EMBL/GenBank/DDBJ databases">
        <title>Isolation, diversity and antifungal activity of Actinobacteria from cow dung.</title>
        <authorList>
            <person name="Ling L."/>
        </authorList>
    </citation>
    <scope>NUCLEOTIDE SEQUENCE [LARGE SCALE GENOMIC DNA]</scope>
    <source>
        <strain evidence="15 16">NEAU-LLE</strain>
    </source>
</reference>
<evidence type="ECO:0000256" key="9">
    <source>
        <dbReference type="ARBA" id="ARBA00023012"/>
    </source>
</evidence>
<dbReference type="OrthoDB" id="9786919at2"/>
<evidence type="ECO:0000256" key="11">
    <source>
        <dbReference type="SAM" id="MobiDB-lite"/>
    </source>
</evidence>
<dbReference type="GO" id="GO:0000155">
    <property type="term" value="F:phosphorelay sensor kinase activity"/>
    <property type="evidence" value="ECO:0007669"/>
    <property type="project" value="InterPro"/>
</dbReference>
<dbReference type="CDD" id="cd00082">
    <property type="entry name" value="HisKA"/>
    <property type="match status" value="1"/>
</dbReference>
<accession>A0A371NUB7</accession>
<evidence type="ECO:0000256" key="1">
    <source>
        <dbReference type="ARBA" id="ARBA00000085"/>
    </source>
</evidence>
<dbReference type="SMART" id="SM00387">
    <property type="entry name" value="HATPase_c"/>
    <property type="match status" value="1"/>
</dbReference>
<evidence type="ECO:0000256" key="2">
    <source>
        <dbReference type="ARBA" id="ARBA00004236"/>
    </source>
</evidence>
<dbReference type="Pfam" id="PF02518">
    <property type="entry name" value="HATPase_c"/>
    <property type="match status" value="1"/>
</dbReference>
<feature type="compositionally biased region" description="Acidic residues" evidence="11">
    <location>
        <begin position="91"/>
        <end position="107"/>
    </location>
</feature>
<dbReference type="SUPFAM" id="SSF158472">
    <property type="entry name" value="HAMP domain-like"/>
    <property type="match status" value="1"/>
</dbReference>